<dbReference type="RefSeq" id="WP_245133271.1">
    <property type="nucleotide sequence ID" value="NZ_JALJEJ010000018.1"/>
</dbReference>
<dbReference type="EMBL" id="JALJEJ010000018">
    <property type="protein sequence ID" value="MCJ8212055.1"/>
    <property type="molecule type" value="Genomic_DNA"/>
</dbReference>
<evidence type="ECO:0000313" key="1">
    <source>
        <dbReference type="EMBL" id="MCJ8212055.1"/>
    </source>
</evidence>
<dbReference type="Proteomes" id="UP001139450">
    <property type="component" value="Unassembled WGS sequence"/>
</dbReference>
<reference evidence="1" key="1">
    <citation type="submission" date="2022-04" db="EMBL/GenBank/DDBJ databases">
        <title>Mucilaginibacter sp. RS28 isolated from freshwater.</title>
        <authorList>
            <person name="Ko S.-R."/>
        </authorList>
    </citation>
    <scope>NUCLEOTIDE SEQUENCE</scope>
    <source>
        <strain evidence="1">RS28</strain>
    </source>
</reference>
<organism evidence="1 2">
    <name type="scientific">Mucilaginibacter straminoryzae</name>
    <dbReference type="NCBI Taxonomy" id="2932774"/>
    <lineage>
        <taxon>Bacteria</taxon>
        <taxon>Pseudomonadati</taxon>
        <taxon>Bacteroidota</taxon>
        <taxon>Sphingobacteriia</taxon>
        <taxon>Sphingobacteriales</taxon>
        <taxon>Sphingobacteriaceae</taxon>
        <taxon>Mucilaginibacter</taxon>
    </lineage>
</organism>
<dbReference type="Pfam" id="PF21983">
    <property type="entry name" value="NikA-like"/>
    <property type="match status" value="1"/>
</dbReference>
<protein>
    <recommendedName>
        <fullName evidence="3">Mobilization protein MobC</fullName>
    </recommendedName>
</protein>
<proteinExistence type="predicted"/>
<sequence>MFIRKGASHVFATLKRLAPSEKCSSLSLRSILQIMARPALKEEDKRVVQVNIRLTEAENERVNAYAEAAGITPANWIRQKVFTGKFPAIKVSPLDAAVYRELHKIGVNLNQAIKAMHTGKQPDLITIIIALLNQQKEIIKKLIP</sequence>
<evidence type="ECO:0000313" key="2">
    <source>
        <dbReference type="Proteomes" id="UP001139450"/>
    </source>
</evidence>
<evidence type="ECO:0008006" key="3">
    <source>
        <dbReference type="Google" id="ProtNLM"/>
    </source>
</evidence>
<keyword evidence="2" id="KW-1185">Reference proteome</keyword>
<gene>
    <name evidence="1" type="ORF">MUY27_20225</name>
</gene>
<name>A0A9X2BBT7_9SPHI</name>
<accession>A0A9X2BBT7</accession>
<comment type="caution">
    <text evidence="1">The sequence shown here is derived from an EMBL/GenBank/DDBJ whole genome shotgun (WGS) entry which is preliminary data.</text>
</comment>
<dbReference type="InterPro" id="IPR053842">
    <property type="entry name" value="NikA-like"/>
</dbReference>
<dbReference type="AlphaFoldDB" id="A0A9X2BBT7"/>